<dbReference type="PROSITE" id="PS51918">
    <property type="entry name" value="RADICAL_SAM"/>
    <property type="match status" value="1"/>
</dbReference>
<dbReference type="Gene3D" id="3.20.20.70">
    <property type="entry name" value="Aldolase class I"/>
    <property type="match status" value="1"/>
</dbReference>
<evidence type="ECO:0000256" key="7">
    <source>
        <dbReference type="ARBA" id="ARBA00023004"/>
    </source>
</evidence>
<keyword evidence="5 10" id="KW-0949">S-adenosyl-L-methionine</keyword>
<protein>
    <recommendedName>
        <fullName evidence="3 10">Heme chaperone HemW</fullName>
    </recommendedName>
</protein>
<evidence type="ECO:0000313" key="12">
    <source>
        <dbReference type="EMBL" id="MEY6431380.1"/>
    </source>
</evidence>
<accession>A0ABV4BG77</accession>
<dbReference type="InterPro" id="IPR013785">
    <property type="entry name" value="Aldolase_TIM"/>
</dbReference>
<dbReference type="SMART" id="SM00729">
    <property type="entry name" value="Elp3"/>
    <property type="match status" value="1"/>
</dbReference>
<dbReference type="SFLD" id="SFLDG01065">
    <property type="entry name" value="anaerobic_coproporphyrinogen-I"/>
    <property type="match status" value="1"/>
</dbReference>
<keyword evidence="7 10" id="KW-0408">Iron</keyword>
<evidence type="ECO:0000256" key="3">
    <source>
        <dbReference type="ARBA" id="ARBA00017228"/>
    </source>
</evidence>
<keyword evidence="10" id="KW-0004">4Fe-4S</keyword>
<dbReference type="Pfam" id="PF06969">
    <property type="entry name" value="HemN_C"/>
    <property type="match status" value="1"/>
</dbReference>
<dbReference type="PANTHER" id="PTHR13932">
    <property type="entry name" value="COPROPORPHYRINIGEN III OXIDASE"/>
    <property type="match status" value="1"/>
</dbReference>
<dbReference type="InterPro" id="IPR007197">
    <property type="entry name" value="rSAM"/>
</dbReference>
<feature type="domain" description="Radical SAM core" evidence="11">
    <location>
        <begin position="7"/>
        <end position="241"/>
    </location>
</feature>
<dbReference type="Pfam" id="PF04055">
    <property type="entry name" value="Radical_SAM"/>
    <property type="match status" value="1"/>
</dbReference>
<comment type="caution">
    <text evidence="12">The sequence shown here is derived from an EMBL/GenBank/DDBJ whole genome shotgun (WGS) entry which is preliminary data.</text>
</comment>
<dbReference type="SFLD" id="SFLDF00288">
    <property type="entry name" value="HemN-like__clustered_with_nucl"/>
    <property type="match status" value="1"/>
</dbReference>
<reference evidence="12 13" key="1">
    <citation type="submission" date="2024-05" db="EMBL/GenBank/DDBJ databases">
        <title>Genome Sequence and Characterization of the New Strain Purple Sulfur Bacterium of Genus Thioalkalicoccus.</title>
        <authorList>
            <person name="Bryantseva I.A."/>
            <person name="Kyndt J.A."/>
            <person name="Imhoff J.F."/>
        </authorList>
    </citation>
    <scope>NUCLEOTIDE SEQUENCE [LARGE SCALE GENOMIC DNA]</scope>
    <source>
        <strain evidence="12 13">Um2</strain>
    </source>
</reference>
<dbReference type="InterPro" id="IPR058240">
    <property type="entry name" value="rSAM_sf"/>
</dbReference>
<evidence type="ECO:0000256" key="8">
    <source>
        <dbReference type="ARBA" id="ARBA00023014"/>
    </source>
</evidence>
<evidence type="ECO:0000256" key="10">
    <source>
        <dbReference type="RuleBase" id="RU364116"/>
    </source>
</evidence>
<comment type="function">
    <text evidence="10">Probably acts as a heme chaperone, transferring heme to an unknown acceptor. Binds one molecule of heme per monomer, possibly covalently. Binds 1 [4Fe-4S] cluster. The cluster is coordinated with 3 cysteines and an exchangeable S-adenosyl-L-methionine.</text>
</comment>
<evidence type="ECO:0000313" key="13">
    <source>
        <dbReference type="Proteomes" id="UP001564408"/>
    </source>
</evidence>
<keyword evidence="13" id="KW-1185">Reference proteome</keyword>
<keyword evidence="9 10" id="KW-0143">Chaperone</keyword>
<proteinExistence type="inferred from homology"/>
<dbReference type="EMBL" id="JBDKXB010000003">
    <property type="protein sequence ID" value="MEY6431380.1"/>
    <property type="molecule type" value="Genomic_DNA"/>
</dbReference>
<keyword evidence="4 10" id="KW-0349">Heme</keyword>
<dbReference type="InterPro" id="IPR004559">
    <property type="entry name" value="HemW-like"/>
</dbReference>
<evidence type="ECO:0000256" key="4">
    <source>
        <dbReference type="ARBA" id="ARBA00022617"/>
    </source>
</evidence>
<evidence type="ECO:0000256" key="6">
    <source>
        <dbReference type="ARBA" id="ARBA00022723"/>
    </source>
</evidence>
<keyword evidence="8 10" id="KW-0411">Iron-sulfur</keyword>
<gene>
    <name evidence="12" type="primary">hemW</name>
    <name evidence="12" type="ORF">ABC977_03045</name>
</gene>
<comment type="similarity">
    <text evidence="2">Belongs to the anaerobic coproporphyrinogen-III oxidase family. HemW subfamily.</text>
</comment>
<dbReference type="InterPro" id="IPR034505">
    <property type="entry name" value="Coproporphyrinogen-III_oxidase"/>
</dbReference>
<dbReference type="SFLD" id="SFLDS00029">
    <property type="entry name" value="Radical_SAM"/>
    <property type="match status" value="1"/>
</dbReference>
<sequence>MTSTTQARPLPPLGLYVHIPWCERKCPYCDFPSQVRPPSLPEQAYVAALLTDLADEIARLDEPRDIETLFIGGGTPSLLSGPSIEALLDAIRRLANLAPDAEITLEVNPGTSDAGRLAAYRMAGVNRLSIGVQSFSDIQLRHLGRIHDARTATATIVAARDAGFANVNLDLMFGLPHQTDDDVQADIETAIALTPEHISYYELTIEPGTPFGRRPPVRPNEDGLAEGLRHASASLERAGFRQYEVSAWAQPGHRCRHNLNYWTFGDYLGIGAGAHGKLTRSAPWSVERSHKNSSPEVYLAVYQGHRTSGPASGRRQRLSDDVLVLEFMINALRLTDGFPPGLFEARTGIPLARIRDALDRAHRDQLLEFDEERIRPTDLGRTFLDDLLHRFTR</sequence>
<name>A0ABV4BG77_9GAMM</name>
<dbReference type="SFLD" id="SFLDF00562">
    <property type="entry name" value="HemN-like__clustered_with_heat"/>
    <property type="match status" value="1"/>
</dbReference>
<dbReference type="InterPro" id="IPR006638">
    <property type="entry name" value="Elp3/MiaA/NifB-like_rSAM"/>
</dbReference>
<dbReference type="RefSeq" id="WP_369665767.1">
    <property type="nucleotide sequence ID" value="NZ_JBDKXB010000003.1"/>
</dbReference>
<dbReference type="InterPro" id="IPR010723">
    <property type="entry name" value="HemN_C"/>
</dbReference>
<comment type="subcellular location">
    <subcellularLocation>
        <location evidence="10">Cytoplasm</location>
    </subcellularLocation>
</comment>
<dbReference type="Proteomes" id="UP001564408">
    <property type="component" value="Unassembled WGS sequence"/>
</dbReference>
<keyword evidence="6 10" id="KW-0479">Metal-binding</keyword>
<dbReference type="SFLD" id="SFLDG01082">
    <property type="entry name" value="B12-binding_domain_containing"/>
    <property type="match status" value="1"/>
</dbReference>
<dbReference type="SUPFAM" id="SSF102114">
    <property type="entry name" value="Radical SAM enzymes"/>
    <property type="match status" value="1"/>
</dbReference>
<evidence type="ECO:0000256" key="5">
    <source>
        <dbReference type="ARBA" id="ARBA00022691"/>
    </source>
</evidence>
<keyword evidence="10" id="KW-0963">Cytoplasm</keyword>
<evidence type="ECO:0000259" key="11">
    <source>
        <dbReference type="PROSITE" id="PS51918"/>
    </source>
</evidence>
<evidence type="ECO:0000256" key="1">
    <source>
        <dbReference type="ARBA" id="ARBA00001966"/>
    </source>
</evidence>
<organism evidence="12 13">
    <name type="scientific">Thioalkalicoccus limnaeus</name>
    <dbReference type="NCBI Taxonomy" id="120681"/>
    <lineage>
        <taxon>Bacteria</taxon>
        <taxon>Pseudomonadati</taxon>
        <taxon>Pseudomonadota</taxon>
        <taxon>Gammaproteobacteria</taxon>
        <taxon>Chromatiales</taxon>
        <taxon>Chromatiaceae</taxon>
        <taxon>Thioalkalicoccus</taxon>
    </lineage>
</organism>
<comment type="cofactor">
    <cofactor evidence="1">
        <name>[4Fe-4S] cluster</name>
        <dbReference type="ChEBI" id="CHEBI:49883"/>
    </cofactor>
</comment>
<evidence type="ECO:0000256" key="9">
    <source>
        <dbReference type="ARBA" id="ARBA00023186"/>
    </source>
</evidence>
<dbReference type="CDD" id="cd01335">
    <property type="entry name" value="Radical_SAM"/>
    <property type="match status" value="1"/>
</dbReference>
<dbReference type="PANTHER" id="PTHR13932:SF5">
    <property type="entry name" value="RADICAL S-ADENOSYL METHIONINE DOMAIN-CONTAINING PROTEIN 1, MITOCHONDRIAL"/>
    <property type="match status" value="1"/>
</dbReference>
<evidence type="ECO:0000256" key="2">
    <source>
        <dbReference type="ARBA" id="ARBA00006100"/>
    </source>
</evidence>
<dbReference type="NCBIfam" id="TIGR00539">
    <property type="entry name" value="hemN_rel"/>
    <property type="match status" value="1"/>
</dbReference>